<keyword evidence="12" id="KW-0812">Transmembrane</keyword>
<evidence type="ECO:0000256" key="2">
    <source>
        <dbReference type="ARBA" id="ARBA00004308"/>
    </source>
</evidence>
<dbReference type="SUPFAM" id="SSF48208">
    <property type="entry name" value="Six-hairpin glycosidases"/>
    <property type="match status" value="1"/>
</dbReference>
<comment type="subcellular location">
    <subcellularLocation>
        <location evidence="2">Endomembrane system</location>
    </subcellularLocation>
</comment>
<sequence>MRITLSSIAAGMSLAAAVNALDVTWDDDESIKSAASTAAYGLVKYYTGNNTGDVPGNLPDPYYWWEAGAMFGTLIDYWWLTGDDSYNAITTQAMLHQAGKDSDYMPENQTLTEGNDDQGFWAMAAMSAAEHKYPNPPSDEPQWLALVQAVFNEYVSRWDAEHCGGGVRWQIFTWNAGFDYKNSISNGCFFNVAARLARYTGNTTYSDWAEKVWNWQVDVGLMTDTHEVLDGVHFEGKCPSSTDGTKWSYNAGIFLYGAAVMYNITESDTWKTRLDGMMQDVSTAFVHDDVIYESYCEPTAQCSQDAQSFKGYLARWLAATSQVAPHTSTTILSLLSSTGQKAAAGCSGSPASGFAGHPGTACGFSWLNGTFDGLVGVGPQMTSLQAIMYNLVRSAEGPVTANSGGNSTGNVNGGKSDDGSGTSGKKLAAITTADKFGAAVITIILTGGVVGSTIFLII</sequence>
<protein>
    <recommendedName>
        <fullName evidence="4 10">Mannan endo-1,6-alpha-mannosidase</fullName>
        <ecNumber evidence="4 10">3.2.1.101</ecNumber>
    </recommendedName>
</protein>
<evidence type="ECO:0000256" key="13">
    <source>
        <dbReference type="SAM" id="SignalP"/>
    </source>
</evidence>
<dbReference type="PANTHER" id="PTHR12145">
    <property type="entry name" value="MANNAN ENDO-1,6-ALPHA-MANNOSIDASE DCW1"/>
    <property type="match status" value="1"/>
</dbReference>
<evidence type="ECO:0000256" key="5">
    <source>
        <dbReference type="ARBA" id="ARBA00022729"/>
    </source>
</evidence>
<proteinExistence type="inferred from homology"/>
<evidence type="ECO:0000256" key="12">
    <source>
        <dbReference type="SAM" id="Phobius"/>
    </source>
</evidence>
<evidence type="ECO:0000256" key="7">
    <source>
        <dbReference type="ARBA" id="ARBA00023136"/>
    </source>
</evidence>
<feature type="chain" id="PRO_5034187119" description="Mannan endo-1,6-alpha-mannosidase" evidence="13">
    <location>
        <begin position="21"/>
        <end position="458"/>
    </location>
</feature>
<keyword evidence="5 13" id="KW-0732">Signal</keyword>
<evidence type="ECO:0000256" key="9">
    <source>
        <dbReference type="ARBA" id="ARBA00023295"/>
    </source>
</evidence>
<feature type="transmembrane region" description="Helical" evidence="12">
    <location>
        <begin position="436"/>
        <end position="457"/>
    </location>
</feature>
<evidence type="ECO:0000313" key="14">
    <source>
        <dbReference type="EMBL" id="KAF6806799.1"/>
    </source>
</evidence>
<evidence type="ECO:0000256" key="8">
    <source>
        <dbReference type="ARBA" id="ARBA00023180"/>
    </source>
</evidence>
<keyword evidence="9 10" id="KW-0326">Glycosidase</keyword>
<evidence type="ECO:0000256" key="11">
    <source>
        <dbReference type="SAM" id="MobiDB-lite"/>
    </source>
</evidence>
<keyword evidence="6 10" id="KW-0378">Hydrolase</keyword>
<dbReference type="InterPro" id="IPR008928">
    <property type="entry name" value="6-hairpin_glycosidase_sf"/>
</dbReference>
<evidence type="ECO:0000256" key="3">
    <source>
        <dbReference type="ARBA" id="ARBA00009699"/>
    </source>
</evidence>
<dbReference type="InterPro" id="IPR014480">
    <property type="entry name" value="Mannan-1_6-alpha_mannosidase"/>
</dbReference>
<keyword evidence="8" id="KW-0325">Glycoprotein</keyword>
<dbReference type="Pfam" id="PF03663">
    <property type="entry name" value="Glyco_hydro_76"/>
    <property type="match status" value="1"/>
</dbReference>
<dbReference type="PIRSF" id="PIRSF016302">
    <property type="entry name" value="Man_a_manosd"/>
    <property type="match status" value="1"/>
</dbReference>
<dbReference type="EC" id="3.2.1.101" evidence="4 10"/>
<organism evidence="14 15">
    <name type="scientific">Colletotrichum sojae</name>
    <dbReference type="NCBI Taxonomy" id="2175907"/>
    <lineage>
        <taxon>Eukaryota</taxon>
        <taxon>Fungi</taxon>
        <taxon>Dikarya</taxon>
        <taxon>Ascomycota</taxon>
        <taxon>Pezizomycotina</taxon>
        <taxon>Sordariomycetes</taxon>
        <taxon>Hypocreomycetidae</taxon>
        <taxon>Glomerellales</taxon>
        <taxon>Glomerellaceae</taxon>
        <taxon>Colletotrichum</taxon>
        <taxon>Colletotrichum orchidearum species complex</taxon>
    </lineage>
</organism>
<feature type="region of interest" description="Disordered" evidence="11">
    <location>
        <begin position="400"/>
        <end position="424"/>
    </location>
</feature>
<comment type="caution">
    <text evidence="14">The sequence shown here is derived from an EMBL/GenBank/DDBJ whole genome shotgun (WGS) entry which is preliminary data.</text>
</comment>
<dbReference type="AlphaFoldDB" id="A0A8H6J5B2"/>
<dbReference type="Proteomes" id="UP000652219">
    <property type="component" value="Unassembled WGS sequence"/>
</dbReference>
<dbReference type="GO" id="GO:0016052">
    <property type="term" value="P:carbohydrate catabolic process"/>
    <property type="evidence" value="ECO:0007669"/>
    <property type="project" value="InterPro"/>
</dbReference>
<dbReference type="FunFam" id="1.50.10.20:FF:000006">
    <property type="entry name" value="Mannan endo-1,6-alpha-mannosidase"/>
    <property type="match status" value="1"/>
</dbReference>
<comment type="catalytic activity">
    <reaction evidence="1 10">
        <text>Random hydrolysis of (1-&gt;6)-alpha-D-mannosidic linkages in unbranched (1-&gt;6)-mannans.</text>
        <dbReference type="EC" id="3.2.1.101"/>
    </reaction>
</comment>
<dbReference type="GO" id="GO:0009272">
    <property type="term" value="P:fungal-type cell wall biogenesis"/>
    <property type="evidence" value="ECO:0007669"/>
    <property type="project" value="TreeGrafter"/>
</dbReference>
<evidence type="ECO:0000313" key="15">
    <source>
        <dbReference type="Proteomes" id="UP000652219"/>
    </source>
</evidence>
<evidence type="ECO:0000256" key="10">
    <source>
        <dbReference type="PIRNR" id="PIRNR016302"/>
    </source>
</evidence>
<dbReference type="Gene3D" id="1.50.10.20">
    <property type="match status" value="1"/>
</dbReference>
<keyword evidence="15" id="KW-1185">Reference proteome</keyword>
<keyword evidence="12" id="KW-1133">Transmembrane helix</keyword>
<name>A0A8H6J5B2_9PEZI</name>
<evidence type="ECO:0000256" key="4">
    <source>
        <dbReference type="ARBA" id="ARBA00012350"/>
    </source>
</evidence>
<evidence type="ECO:0000256" key="1">
    <source>
        <dbReference type="ARBA" id="ARBA00001452"/>
    </source>
</evidence>
<reference evidence="14 15" key="1">
    <citation type="journal article" date="2020" name="Phytopathology">
        <title>Genome Sequence Resources of Colletotrichum truncatum, C. plurivorum, C. musicola, and C. sojae: Four Species Pathogenic to Soybean (Glycine max).</title>
        <authorList>
            <person name="Rogerio F."/>
            <person name="Boufleur T.R."/>
            <person name="Ciampi-Guillardi M."/>
            <person name="Sukno S.A."/>
            <person name="Thon M.R."/>
            <person name="Massola Junior N.S."/>
            <person name="Baroncelli R."/>
        </authorList>
    </citation>
    <scope>NUCLEOTIDE SEQUENCE [LARGE SCALE GENOMIC DNA]</scope>
    <source>
        <strain evidence="14 15">LFN0009</strain>
    </source>
</reference>
<comment type="similarity">
    <text evidence="3 10">Belongs to the glycosyl hydrolase 76 family.</text>
</comment>
<dbReference type="GO" id="GO:0008496">
    <property type="term" value="F:mannan endo-1,6-alpha-mannosidase activity"/>
    <property type="evidence" value="ECO:0007669"/>
    <property type="project" value="UniProtKB-UniRule"/>
</dbReference>
<dbReference type="EMBL" id="WIGN01000151">
    <property type="protein sequence ID" value="KAF6806799.1"/>
    <property type="molecule type" value="Genomic_DNA"/>
</dbReference>
<dbReference type="GO" id="GO:0012505">
    <property type="term" value="C:endomembrane system"/>
    <property type="evidence" value="ECO:0007669"/>
    <property type="project" value="UniProtKB-SubCell"/>
</dbReference>
<keyword evidence="7 12" id="KW-0472">Membrane</keyword>
<gene>
    <name evidence="14" type="ORF">CSOJ01_08614</name>
</gene>
<accession>A0A8H6J5B2</accession>
<feature type="signal peptide" evidence="13">
    <location>
        <begin position="1"/>
        <end position="20"/>
    </location>
</feature>
<evidence type="ECO:0000256" key="6">
    <source>
        <dbReference type="ARBA" id="ARBA00022801"/>
    </source>
</evidence>
<dbReference type="InterPro" id="IPR005198">
    <property type="entry name" value="Glyco_hydro_76"/>
</dbReference>
<dbReference type="PANTHER" id="PTHR12145:SF41">
    <property type="entry name" value="MANNAN ENDO-1,6-ALPHA-MANNOSIDASE"/>
    <property type="match status" value="1"/>
</dbReference>